<dbReference type="AlphaFoldDB" id="A0A6A5XV27"/>
<evidence type="ECO:0000256" key="2">
    <source>
        <dbReference type="SAM" id="MobiDB-lite"/>
    </source>
</evidence>
<keyword evidence="1" id="KW-0175">Coiled coil</keyword>
<accession>A0A6A5XV27</accession>
<evidence type="ECO:0000313" key="3">
    <source>
        <dbReference type="EMBL" id="KAF2017072.1"/>
    </source>
</evidence>
<reference evidence="3" key="1">
    <citation type="journal article" date="2020" name="Stud. Mycol.">
        <title>101 Dothideomycetes genomes: a test case for predicting lifestyles and emergence of pathogens.</title>
        <authorList>
            <person name="Haridas S."/>
            <person name="Albert R."/>
            <person name="Binder M."/>
            <person name="Bloem J."/>
            <person name="Labutti K."/>
            <person name="Salamov A."/>
            <person name="Andreopoulos B."/>
            <person name="Baker S."/>
            <person name="Barry K."/>
            <person name="Bills G."/>
            <person name="Bluhm B."/>
            <person name="Cannon C."/>
            <person name="Castanera R."/>
            <person name="Culley D."/>
            <person name="Daum C."/>
            <person name="Ezra D."/>
            <person name="Gonzalez J."/>
            <person name="Henrissat B."/>
            <person name="Kuo A."/>
            <person name="Liang C."/>
            <person name="Lipzen A."/>
            <person name="Lutzoni F."/>
            <person name="Magnuson J."/>
            <person name="Mondo S."/>
            <person name="Nolan M."/>
            <person name="Ohm R."/>
            <person name="Pangilinan J."/>
            <person name="Park H.-J."/>
            <person name="Ramirez L."/>
            <person name="Alfaro M."/>
            <person name="Sun H."/>
            <person name="Tritt A."/>
            <person name="Yoshinaga Y."/>
            <person name="Zwiers L.-H."/>
            <person name="Turgeon B."/>
            <person name="Goodwin S."/>
            <person name="Spatafora J."/>
            <person name="Crous P."/>
            <person name="Grigoriev I."/>
        </authorList>
    </citation>
    <scope>NUCLEOTIDE SEQUENCE</scope>
    <source>
        <strain evidence="3">CBS 175.79</strain>
    </source>
</reference>
<keyword evidence="4" id="KW-1185">Reference proteome</keyword>
<protein>
    <submittedName>
        <fullName evidence="3">Uncharacterized protein</fullName>
    </submittedName>
</protein>
<dbReference type="RefSeq" id="XP_033385411.1">
    <property type="nucleotide sequence ID" value="XM_033531796.1"/>
</dbReference>
<evidence type="ECO:0000256" key="1">
    <source>
        <dbReference type="SAM" id="Coils"/>
    </source>
</evidence>
<proteinExistence type="predicted"/>
<feature type="coiled-coil region" evidence="1">
    <location>
        <begin position="97"/>
        <end position="159"/>
    </location>
</feature>
<organism evidence="3 4">
    <name type="scientific">Aaosphaeria arxii CBS 175.79</name>
    <dbReference type="NCBI Taxonomy" id="1450172"/>
    <lineage>
        <taxon>Eukaryota</taxon>
        <taxon>Fungi</taxon>
        <taxon>Dikarya</taxon>
        <taxon>Ascomycota</taxon>
        <taxon>Pezizomycotina</taxon>
        <taxon>Dothideomycetes</taxon>
        <taxon>Pleosporomycetidae</taxon>
        <taxon>Pleosporales</taxon>
        <taxon>Pleosporales incertae sedis</taxon>
        <taxon>Aaosphaeria</taxon>
    </lineage>
</organism>
<gene>
    <name evidence="3" type="ORF">BU24DRAFT_460167</name>
</gene>
<evidence type="ECO:0000313" key="4">
    <source>
        <dbReference type="Proteomes" id="UP000799778"/>
    </source>
</evidence>
<name>A0A6A5XV27_9PLEO</name>
<feature type="compositionally biased region" description="Basic and acidic residues" evidence="2">
    <location>
        <begin position="1"/>
        <end position="24"/>
    </location>
</feature>
<sequence length="172" mass="19441">MTRIKQENPKEPRRGSKRAADHSAAKPKRKSTRLSDASTAQDLLTRDVKRLRQRLREGQFLSNSKDLLEGKLGKLKEELQAAKEPPNPFNGVFIPYKQKARQEVQNAKAKLDFVKKLLNTAIKERKKTKAKNNQSASIIQDLQAELKQEKEKSKAVNAAFAKFEAAFTSIQG</sequence>
<dbReference type="EMBL" id="ML978068">
    <property type="protein sequence ID" value="KAF2017072.1"/>
    <property type="molecule type" value="Genomic_DNA"/>
</dbReference>
<dbReference type="Proteomes" id="UP000799778">
    <property type="component" value="Unassembled WGS sequence"/>
</dbReference>
<dbReference type="GeneID" id="54289193"/>
<feature type="region of interest" description="Disordered" evidence="2">
    <location>
        <begin position="1"/>
        <end position="46"/>
    </location>
</feature>